<evidence type="ECO:0000256" key="2">
    <source>
        <dbReference type="RuleBase" id="RU000487"/>
    </source>
</evidence>
<dbReference type="AlphaFoldDB" id="A0A2A9MNJ2"/>
<organism evidence="4 5">
    <name type="scientific">Besnoitia besnoiti</name>
    <name type="common">Apicomplexan protozoan</name>
    <dbReference type="NCBI Taxonomy" id="94643"/>
    <lineage>
        <taxon>Eukaryota</taxon>
        <taxon>Sar</taxon>
        <taxon>Alveolata</taxon>
        <taxon>Apicomplexa</taxon>
        <taxon>Conoidasida</taxon>
        <taxon>Coccidia</taxon>
        <taxon>Eucoccidiorida</taxon>
        <taxon>Eimeriorina</taxon>
        <taxon>Sarcocystidae</taxon>
        <taxon>Besnoitia</taxon>
    </lineage>
</organism>
<dbReference type="SUPFAM" id="SSF53067">
    <property type="entry name" value="Actin-like ATPase domain"/>
    <property type="match status" value="4"/>
</dbReference>
<dbReference type="RefSeq" id="XP_029222130.1">
    <property type="nucleotide sequence ID" value="XM_029359217.1"/>
</dbReference>
<evidence type="ECO:0000313" key="5">
    <source>
        <dbReference type="Proteomes" id="UP000224006"/>
    </source>
</evidence>
<proteinExistence type="inferred from homology"/>
<dbReference type="STRING" id="94643.A0A2A9MNJ2"/>
<evidence type="ECO:0000256" key="3">
    <source>
        <dbReference type="SAM" id="MobiDB-lite"/>
    </source>
</evidence>
<name>A0A2A9MNJ2_BESBE</name>
<dbReference type="SMART" id="SM00268">
    <property type="entry name" value="ACTIN"/>
    <property type="match status" value="1"/>
</dbReference>
<comment type="similarity">
    <text evidence="2">Belongs to the actin family.</text>
</comment>
<accession>A0A2A9MNJ2</accession>
<protein>
    <submittedName>
        <fullName evidence="4">Actin-like protein ALP3b</fullName>
    </submittedName>
</protein>
<feature type="compositionally biased region" description="Basic and acidic residues" evidence="3">
    <location>
        <begin position="120"/>
        <end position="144"/>
    </location>
</feature>
<feature type="region of interest" description="Disordered" evidence="3">
    <location>
        <begin position="297"/>
        <end position="378"/>
    </location>
</feature>
<dbReference type="InterPro" id="IPR004000">
    <property type="entry name" value="Actin"/>
</dbReference>
<dbReference type="Proteomes" id="UP000224006">
    <property type="component" value="Chromosome I"/>
</dbReference>
<evidence type="ECO:0000256" key="1">
    <source>
        <dbReference type="ARBA" id="ARBA00049360"/>
    </source>
</evidence>
<dbReference type="OrthoDB" id="5132116at2759"/>
<dbReference type="VEuPathDB" id="ToxoDB:BESB_004620"/>
<feature type="region of interest" description="Disordered" evidence="3">
    <location>
        <begin position="110"/>
        <end position="144"/>
    </location>
</feature>
<comment type="catalytic activity">
    <reaction evidence="1">
        <text>ATP + H2O = ADP + phosphate + H(+)</text>
        <dbReference type="Rhea" id="RHEA:13065"/>
        <dbReference type="ChEBI" id="CHEBI:15377"/>
        <dbReference type="ChEBI" id="CHEBI:15378"/>
        <dbReference type="ChEBI" id="CHEBI:30616"/>
        <dbReference type="ChEBI" id="CHEBI:43474"/>
        <dbReference type="ChEBI" id="CHEBI:456216"/>
    </reaction>
</comment>
<sequence length="668" mass="69930">MFSSAPLPSPPLIFDLGAHTLRAGVSGDALPRWIAPSVVGLPHSDLSSASSSFSFLSGGEDPAFQSLARGKSAPSVLSIAPLNPLEKVDHLNLLPVVSYLPSFLAKGGAGLEESGSAGARESRDDKAKKKRKNEDVKKEDKQAESDASLYGAGWETGPGVYSVNIPGFKRLLETACGRRGLDEGSLEGRAVLLTEPNIMNPYLRDSYAELLFEDLKVSRAFLCKKAALACFGCARTSSIVADIGHSNTSVCAVQEGFVLQKSIQEFSFGGAHCAAFARSVLGVHGVPLTPGFAVTRAPLAKAPEKSPKKDKEERGRRRSAGAGLGERRRSSGEGGGDATPGGRTKPDGEEAKGAPGKAGGADDEKAPPPGFTRFVDEKNREIVQIAPCPHVTSSYKDWGENHVLEVLTQVLGECRGRQAASALVGSVLASPSSPPLRGRSQKPSLRKGKSGASRGSPEASGDSAEGERKREEGEEDSSYVLPDGTTLTVGVADILRSAVPEALFSVPLRLHFFNAYSPAAGAKVGETDGTVEKAARGVCEVGLLDGIKKCIAACAGGGAGARRDVTATIIPTGGGSLYSGFLDRFREEMYALQLDPALSPLLAQCGESGNGLSSPLRVVACPVDAERHFASWIGGSILGCLGSFPQFCVTLEEYEEFGARGAFDRKCP</sequence>
<comment type="caution">
    <text evidence="4">The sequence shown here is derived from an EMBL/GenBank/DDBJ whole genome shotgun (WGS) entry which is preliminary data.</text>
</comment>
<dbReference type="InterPro" id="IPR043129">
    <property type="entry name" value="ATPase_NBD"/>
</dbReference>
<feature type="compositionally biased region" description="Basic and acidic residues" evidence="3">
    <location>
        <begin position="302"/>
        <end position="315"/>
    </location>
</feature>
<keyword evidence="5" id="KW-1185">Reference proteome</keyword>
<dbReference type="KEGG" id="bbes:BESB_004620"/>
<reference evidence="4 5" key="1">
    <citation type="submission" date="2017-09" db="EMBL/GenBank/DDBJ databases">
        <title>Genome sequencing of Besnoitia besnoiti strain Bb-Ger1.</title>
        <authorList>
            <person name="Schares G."/>
            <person name="Venepally P."/>
            <person name="Lorenzi H.A."/>
        </authorList>
    </citation>
    <scope>NUCLEOTIDE SEQUENCE [LARGE SCALE GENOMIC DNA]</scope>
    <source>
        <strain evidence="4 5">Bb-Ger1</strain>
    </source>
</reference>
<dbReference type="Pfam" id="PF00022">
    <property type="entry name" value="Actin"/>
    <property type="match status" value="2"/>
</dbReference>
<dbReference type="EMBL" id="NWUJ01000001">
    <property type="protein sequence ID" value="PFH38121.1"/>
    <property type="molecule type" value="Genomic_DNA"/>
</dbReference>
<dbReference type="GeneID" id="40305525"/>
<dbReference type="PANTHER" id="PTHR11937">
    <property type="entry name" value="ACTIN"/>
    <property type="match status" value="1"/>
</dbReference>
<dbReference type="Gene3D" id="3.30.420.40">
    <property type="match status" value="4"/>
</dbReference>
<evidence type="ECO:0000313" key="4">
    <source>
        <dbReference type="EMBL" id="PFH38121.1"/>
    </source>
</evidence>
<feature type="region of interest" description="Disordered" evidence="3">
    <location>
        <begin position="428"/>
        <end position="482"/>
    </location>
</feature>
<gene>
    <name evidence="4" type="ORF">BESB_004620</name>
</gene>